<dbReference type="GeneID" id="9802347"/>
<dbReference type="AlphaFoldDB" id="A0A6A5GY98"/>
<gene>
    <name evidence="3" type="ORF">GCK72_015992</name>
</gene>
<evidence type="ECO:0000256" key="2">
    <source>
        <dbReference type="SAM" id="MobiDB-lite"/>
    </source>
</evidence>
<dbReference type="EMBL" id="WUAV01000004">
    <property type="protein sequence ID" value="KAF1759525.1"/>
    <property type="molecule type" value="Genomic_DNA"/>
</dbReference>
<dbReference type="Proteomes" id="UP000483820">
    <property type="component" value="Chromosome IV"/>
</dbReference>
<name>A0A6A5GY98_CAERE</name>
<organism evidence="3 4">
    <name type="scientific">Caenorhabditis remanei</name>
    <name type="common">Caenorhabditis vulgaris</name>
    <dbReference type="NCBI Taxonomy" id="31234"/>
    <lineage>
        <taxon>Eukaryota</taxon>
        <taxon>Metazoa</taxon>
        <taxon>Ecdysozoa</taxon>
        <taxon>Nematoda</taxon>
        <taxon>Chromadorea</taxon>
        <taxon>Rhabditida</taxon>
        <taxon>Rhabditina</taxon>
        <taxon>Rhabditomorpha</taxon>
        <taxon>Rhabditoidea</taxon>
        <taxon>Rhabditidae</taxon>
        <taxon>Peloderinae</taxon>
        <taxon>Caenorhabditis</taxon>
    </lineage>
</organism>
<feature type="region of interest" description="Disordered" evidence="2">
    <location>
        <begin position="1"/>
        <end position="21"/>
    </location>
</feature>
<dbReference type="RefSeq" id="XP_053586025.1">
    <property type="nucleotide sequence ID" value="XM_053731253.1"/>
</dbReference>
<evidence type="ECO:0000313" key="4">
    <source>
        <dbReference type="Proteomes" id="UP000483820"/>
    </source>
</evidence>
<comment type="caution">
    <text evidence="3">The sequence shown here is derived from an EMBL/GenBank/DDBJ whole genome shotgun (WGS) entry which is preliminary data.</text>
</comment>
<proteinExistence type="predicted"/>
<feature type="compositionally biased region" description="Low complexity" evidence="2">
    <location>
        <begin position="1"/>
        <end position="18"/>
    </location>
</feature>
<reference evidence="3 4" key="1">
    <citation type="submission" date="2019-12" db="EMBL/GenBank/DDBJ databases">
        <title>Chromosome-level assembly of the Caenorhabditis remanei genome.</title>
        <authorList>
            <person name="Teterina A.A."/>
            <person name="Willis J.H."/>
            <person name="Phillips P.C."/>
        </authorList>
    </citation>
    <scope>NUCLEOTIDE SEQUENCE [LARGE SCALE GENOMIC DNA]</scope>
    <source>
        <strain evidence="3 4">PX506</strain>
        <tissue evidence="3">Whole organism</tissue>
    </source>
</reference>
<protein>
    <submittedName>
        <fullName evidence="3">Uncharacterized protein</fullName>
    </submittedName>
</protein>
<feature type="coiled-coil region" evidence="1">
    <location>
        <begin position="57"/>
        <end position="246"/>
    </location>
</feature>
<dbReference type="KEGG" id="crq:GCK72_015992"/>
<keyword evidence="1" id="KW-0175">Coiled coil</keyword>
<evidence type="ECO:0000256" key="1">
    <source>
        <dbReference type="SAM" id="Coils"/>
    </source>
</evidence>
<sequence length="255" mass="30425">MDSTPQTQPAPQATQLLQETPQQKERRLVQYFESQLNHLQFYIVKQDEKIYQALSTQNTLRAEIHAEKQKYQNLEKERAKDKKEFDELISAMETSKDKKITYVQESPNVKLTETIEQLNERIGELEEQLEEEKNKNLPDMDPDDAIKAHLQYMVREGEARLAEKKYEIRFLEKQLESQQNQIHPPQNKLEERLNIARAELAFANEQIGMIIENNERAREQERKQEKEEYEAKLRELKDMLIARDEEIWELKNKVN</sequence>
<dbReference type="CTD" id="9802347"/>
<accession>A0A6A5GY98</accession>
<evidence type="ECO:0000313" key="3">
    <source>
        <dbReference type="EMBL" id="KAF1759525.1"/>
    </source>
</evidence>